<keyword evidence="4" id="KW-1133">Transmembrane helix</keyword>
<evidence type="ECO:0000256" key="3">
    <source>
        <dbReference type="ARBA" id="ARBA00022801"/>
    </source>
</evidence>
<dbReference type="PANTHER" id="PTHR43343">
    <property type="entry name" value="PEPTIDASE S12"/>
    <property type="match status" value="1"/>
</dbReference>
<organism evidence="6">
    <name type="scientific">freshwater metagenome</name>
    <dbReference type="NCBI Taxonomy" id="449393"/>
    <lineage>
        <taxon>unclassified sequences</taxon>
        <taxon>metagenomes</taxon>
        <taxon>ecological metagenomes</taxon>
    </lineage>
</organism>
<dbReference type="InterPro" id="IPR036034">
    <property type="entry name" value="PDZ_sf"/>
</dbReference>
<evidence type="ECO:0000259" key="5">
    <source>
        <dbReference type="SMART" id="SM00228"/>
    </source>
</evidence>
<keyword evidence="4" id="KW-0812">Transmembrane</keyword>
<sequence length="391" mass="40572">MPFPDDPDDDAGFIPPLPQDDRLWRHPSEMDGPQALSSARYRRSSRSGLAAFILILVIAIGTGIAAFGTFHSGGAAHDRTAVASGPGAGELPDEVLASLSSAVVQITIDGPVIVTVTTGVMIRPDGHVLTASDPLNDARSITVTLIDGRSFNATVVGTDPSDDIAVIDIEASGLTTAVAGDVGSLAQGDTVYVVSRTETDRRAWVASAVFQSSGMRVDTTDGMSLHDMIGSTLEATPPTPSAVLCTRSGSVIGLFTSRTSASSRTIATTSVPSTLTLPTSHTEFAHSISWVTHVADDIIATGAVHRAWLGIVSTDATEGGALIQSVSAKSPAEIAGLASGDRITALEKRPIRNSSDLVVALRQFAANDSVTIEFNRQGSASSTTVRLIDRT</sequence>
<dbReference type="SMART" id="SM00228">
    <property type="entry name" value="PDZ"/>
    <property type="match status" value="1"/>
</dbReference>
<dbReference type="InterPro" id="IPR043504">
    <property type="entry name" value="Peptidase_S1_PA_chymotrypsin"/>
</dbReference>
<dbReference type="GO" id="GO:0006508">
    <property type="term" value="P:proteolysis"/>
    <property type="evidence" value="ECO:0007669"/>
    <property type="project" value="UniProtKB-KW"/>
</dbReference>
<evidence type="ECO:0000313" key="6">
    <source>
        <dbReference type="EMBL" id="CAB4338494.1"/>
    </source>
</evidence>
<dbReference type="Pfam" id="PF13365">
    <property type="entry name" value="Trypsin_2"/>
    <property type="match status" value="1"/>
</dbReference>
<evidence type="ECO:0000256" key="4">
    <source>
        <dbReference type="SAM" id="Phobius"/>
    </source>
</evidence>
<evidence type="ECO:0000256" key="2">
    <source>
        <dbReference type="ARBA" id="ARBA00022670"/>
    </source>
</evidence>
<dbReference type="Pfam" id="PF13180">
    <property type="entry name" value="PDZ_2"/>
    <property type="match status" value="1"/>
</dbReference>
<gene>
    <name evidence="6" type="ORF">UFOPK3331_00774</name>
</gene>
<dbReference type="AlphaFoldDB" id="A0A6J5Z7I4"/>
<keyword evidence="4" id="KW-0472">Membrane</keyword>
<accession>A0A6J5Z7I4</accession>
<keyword evidence="2" id="KW-0645">Protease</keyword>
<evidence type="ECO:0000256" key="1">
    <source>
        <dbReference type="ARBA" id="ARBA00010541"/>
    </source>
</evidence>
<dbReference type="InterPro" id="IPR009003">
    <property type="entry name" value="Peptidase_S1_PA"/>
</dbReference>
<dbReference type="GO" id="GO:0004252">
    <property type="term" value="F:serine-type endopeptidase activity"/>
    <property type="evidence" value="ECO:0007669"/>
    <property type="project" value="InterPro"/>
</dbReference>
<name>A0A6J5Z7I4_9ZZZZ</name>
<dbReference type="Gene3D" id="2.40.10.10">
    <property type="entry name" value="Trypsin-like serine proteases"/>
    <property type="match status" value="2"/>
</dbReference>
<reference evidence="6" key="1">
    <citation type="submission" date="2020-05" db="EMBL/GenBank/DDBJ databases">
        <authorList>
            <person name="Chiriac C."/>
            <person name="Salcher M."/>
            <person name="Ghai R."/>
            <person name="Kavagutti S V."/>
        </authorList>
    </citation>
    <scope>NUCLEOTIDE SEQUENCE</scope>
</reference>
<dbReference type="SUPFAM" id="SSF50156">
    <property type="entry name" value="PDZ domain-like"/>
    <property type="match status" value="1"/>
</dbReference>
<keyword evidence="3" id="KW-0378">Hydrolase</keyword>
<dbReference type="InterPro" id="IPR001940">
    <property type="entry name" value="Peptidase_S1C"/>
</dbReference>
<feature type="transmembrane region" description="Helical" evidence="4">
    <location>
        <begin position="49"/>
        <end position="70"/>
    </location>
</feature>
<protein>
    <submittedName>
        <fullName evidence="6">Unannotated protein</fullName>
    </submittedName>
</protein>
<proteinExistence type="inferred from homology"/>
<dbReference type="InterPro" id="IPR001478">
    <property type="entry name" value="PDZ"/>
</dbReference>
<dbReference type="EMBL" id="CAESAL010000020">
    <property type="protein sequence ID" value="CAB4338494.1"/>
    <property type="molecule type" value="Genomic_DNA"/>
</dbReference>
<comment type="similarity">
    <text evidence="1">Belongs to the peptidase S1C family.</text>
</comment>
<dbReference type="PRINTS" id="PR00834">
    <property type="entry name" value="PROTEASES2C"/>
</dbReference>
<dbReference type="SUPFAM" id="SSF50494">
    <property type="entry name" value="Trypsin-like serine proteases"/>
    <property type="match status" value="1"/>
</dbReference>
<dbReference type="Gene3D" id="2.30.42.10">
    <property type="match status" value="1"/>
</dbReference>
<dbReference type="InterPro" id="IPR051201">
    <property type="entry name" value="Chloro_Bact_Ser_Proteases"/>
</dbReference>
<feature type="domain" description="PDZ" evidence="5">
    <location>
        <begin position="307"/>
        <end position="378"/>
    </location>
</feature>
<dbReference type="PANTHER" id="PTHR43343:SF3">
    <property type="entry name" value="PROTEASE DO-LIKE 8, CHLOROPLASTIC"/>
    <property type="match status" value="1"/>
</dbReference>